<gene>
    <name evidence="1" type="ORF">LSALG_LOCUS36921</name>
</gene>
<dbReference type="EMBL" id="OX465084">
    <property type="protein sequence ID" value="CAI9298143.1"/>
    <property type="molecule type" value="Genomic_DNA"/>
</dbReference>
<name>A0AA35ZTM5_LACSI</name>
<dbReference type="AlphaFoldDB" id="A0AA35ZTM5"/>
<proteinExistence type="predicted"/>
<evidence type="ECO:0000313" key="2">
    <source>
        <dbReference type="Proteomes" id="UP001177003"/>
    </source>
</evidence>
<dbReference type="Proteomes" id="UP001177003">
    <property type="component" value="Chromosome 8"/>
</dbReference>
<protein>
    <submittedName>
        <fullName evidence="1">Uncharacterized protein</fullName>
    </submittedName>
</protein>
<accession>A0AA35ZTM5</accession>
<evidence type="ECO:0000313" key="1">
    <source>
        <dbReference type="EMBL" id="CAI9298143.1"/>
    </source>
</evidence>
<sequence>MLTTSPLSTAGCYTAMEGRHCDTTVGEPLRVDEDGESSFAKVGFAELYRHRFLPPLRLLFFCRKVIAAIALSSSGCGCGWRFSPTVVSHCGGDCDWVCSPCLTCVSVCVCLLLAGKTWEPPWLPNMVAISLMLLQSAVDCH</sequence>
<organism evidence="1 2">
    <name type="scientific">Lactuca saligna</name>
    <name type="common">Willowleaf lettuce</name>
    <dbReference type="NCBI Taxonomy" id="75948"/>
    <lineage>
        <taxon>Eukaryota</taxon>
        <taxon>Viridiplantae</taxon>
        <taxon>Streptophyta</taxon>
        <taxon>Embryophyta</taxon>
        <taxon>Tracheophyta</taxon>
        <taxon>Spermatophyta</taxon>
        <taxon>Magnoliopsida</taxon>
        <taxon>eudicotyledons</taxon>
        <taxon>Gunneridae</taxon>
        <taxon>Pentapetalae</taxon>
        <taxon>asterids</taxon>
        <taxon>campanulids</taxon>
        <taxon>Asterales</taxon>
        <taxon>Asteraceae</taxon>
        <taxon>Cichorioideae</taxon>
        <taxon>Cichorieae</taxon>
        <taxon>Lactucinae</taxon>
        <taxon>Lactuca</taxon>
    </lineage>
</organism>
<reference evidence="1" key="1">
    <citation type="submission" date="2023-04" db="EMBL/GenBank/DDBJ databases">
        <authorList>
            <person name="Vijverberg K."/>
            <person name="Xiong W."/>
            <person name="Schranz E."/>
        </authorList>
    </citation>
    <scope>NUCLEOTIDE SEQUENCE</scope>
</reference>
<keyword evidence="2" id="KW-1185">Reference proteome</keyword>